<dbReference type="InterPro" id="IPR006500">
    <property type="entry name" value="Helicase_put_C_phage/plasmid"/>
</dbReference>
<evidence type="ECO:0000313" key="7">
    <source>
        <dbReference type="Proteomes" id="UP000563853"/>
    </source>
</evidence>
<dbReference type="GO" id="GO:0016787">
    <property type="term" value="F:hydrolase activity"/>
    <property type="evidence" value="ECO:0007669"/>
    <property type="project" value="UniProtKB-KW"/>
</dbReference>
<dbReference type="RefSeq" id="WP_170091664.1">
    <property type="nucleotide sequence ID" value="NZ_JABAFP010000021.1"/>
</dbReference>
<comment type="caution">
    <text evidence="6">The sequence shown here is derived from an EMBL/GenBank/DDBJ whole genome shotgun (WGS) entry which is preliminary data.</text>
</comment>
<keyword evidence="4" id="KW-0067">ATP-binding</keyword>
<feature type="domain" description="SF3 helicase" evidence="5">
    <location>
        <begin position="254"/>
        <end position="411"/>
    </location>
</feature>
<proteinExistence type="predicted"/>
<dbReference type="Pfam" id="PF03288">
    <property type="entry name" value="Pox_D5"/>
    <property type="match status" value="1"/>
</dbReference>
<keyword evidence="3" id="KW-0347">Helicase</keyword>
<dbReference type="Gene3D" id="3.40.50.300">
    <property type="entry name" value="P-loop containing nucleotide triphosphate hydrolases"/>
    <property type="match status" value="1"/>
</dbReference>
<dbReference type="Pfam" id="PF08706">
    <property type="entry name" value="D5_N"/>
    <property type="match status" value="1"/>
</dbReference>
<evidence type="ECO:0000256" key="2">
    <source>
        <dbReference type="ARBA" id="ARBA00022801"/>
    </source>
</evidence>
<dbReference type="InterPro" id="IPR004968">
    <property type="entry name" value="DNA_primase/NTPase_C"/>
</dbReference>
<sequence length="566" mass="65797">MTKAKIIDLPKEQQQELNEMMPQPRQKEDILKTYEKQHPKKFKERRALYEKLADEEIARDERLLKNSTKTARDPETMQDLEQLLKAEGQLWRDENTKVNENTGEIKVPKVTARTIANILEKHLKTTVLGKDKKEADKALPYFYDLDEGIYVNFSRTLEQLCLKIEPRAKIAERREAIEYIRLEAPRNELTTDETKIVCNNGIYNTQTQQLEPFNPKYFFTAKIQTNYNPDAEEPIINGWSVSNWFKEIAGDVPDKLTLLWQLIASTINSNYLQPYAFFLIDDGRGRTGKGTFQALLMALVGPGNYASLKLRDFENDFKLAQAMGTALIIGDENDPNEFHEDNSIFKSMVTGDIVLINPKGLKPYTAQSRALIVQSMNGRPKLLDTSGGTLRRFKIIKFLHQYKDTPEGRKIKDDYITRPEVLEWILKEAVKIDITSLVETSENKAEVEKIRTENDPVAYFMETYFNELKSSRIPVAFLFKFFQATQRYETGRFNSSSMTQRGFTRKLNKLLPAGWKYERKSMYVGDFWNHDDIKIIIKYSPEIGHAYYEATKDQPRTYCQPLIYRE</sequence>
<dbReference type="Pfam" id="PF19263">
    <property type="entry name" value="DUF5906"/>
    <property type="match status" value="1"/>
</dbReference>
<dbReference type="InterPro" id="IPR014818">
    <property type="entry name" value="Phage/plasmid_primase_P4_C"/>
</dbReference>
<gene>
    <name evidence="6" type="ORF">HF863_06325</name>
</gene>
<keyword evidence="1" id="KW-0547">Nucleotide-binding</keyword>
<accession>A0A848C9W7</accession>
<dbReference type="InterPro" id="IPR051620">
    <property type="entry name" value="ORF904-like_C"/>
</dbReference>
<evidence type="ECO:0000256" key="3">
    <source>
        <dbReference type="ARBA" id="ARBA00022806"/>
    </source>
</evidence>
<dbReference type="SMART" id="SM00885">
    <property type="entry name" value="D5_N"/>
    <property type="match status" value="1"/>
</dbReference>
<evidence type="ECO:0000256" key="4">
    <source>
        <dbReference type="ARBA" id="ARBA00022840"/>
    </source>
</evidence>
<dbReference type="NCBIfam" id="TIGR01613">
    <property type="entry name" value="primase_Cterm"/>
    <property type="match status" value="1"/>
</dbReference>
<organism evidence="6 7">
    <name type="scientific">Ligilactobacillus agilis</name>
    <dbReference type="NCBI Taxonomy" id="1601"/>
    <lineage>
        <taxon>Bacteria</taxon>
        <taxon>Bacillati</taxon>
        <taxon>Bacillota</taxon>
        <taxon>Bacilli</taxon>
        <taxon>Lactobacillales</taxon>
        <taxon>Lactobacillaceae</taxon>
        <taxon>Ligilactobacillus</taxon>
    </lineage>
</organism>
<reference evidence="6 7" key="1">
    <citation type="submission" date="2020-04" db="EMBL/GenBank/DDBJ databases">
        <authorList>
            <person name="Hitch T.C.A."/>
            <person name="Wylensek D."/>
            <person name="Clavel T."/>
        </authorList>
    </citation>
    <scope>NUCLEOTIDE SEQUENCE [LARGE SCALE GENOMIC DNA]</scope>
    <source>
        <strain evidence="6 7">WCA-389-WT-5H1</strain>
    </source>
</reference>
<dbReference type="InterPro" id="IPR045455">
    <property type="entry name" value="NrS-1_pol-like_helicase"/>
</dbReference>
<dbReference type="GO" id="GO:0004386">
    <property type="term" value="F:helicase activity"/>
    <property type="evidence" value="ECO:0007669"/>
    <property type="project" value="UniProtKB-KW"/>
</dbReference>
<dbReference type="PROSITE" id="PS51206">
    <property type="entry name" value="SF3_HELICASE_1"/>
    <property type="match status" value="1"/>
</dbReference>
<dbReference type="SUPFAM" id="SSF52540">
    <property type="entry name" value="P-loop containing nucleoside triphosphate hydrolases"/>
    <property type="match status" value="1"/>
</dbReference>
<evidence type="ECO:0000259" key="5">
    <source>
        <dbReference type="PROSITE" id="PS51206"/>
    </source>
</evidence>
<protein>
    <submittedName>
        <fullName evidence="6">DNA primase</fullName>
    </submittedName>
</protein>
<dbReference type="InterPro" id="IPR014015">
    <property type="entry name" value="Helicase_SF3_DNA-vir"/>
</dbReference>
<evidence type="ECO:0000313" key="6">
    <source>
        <dbReference type="EMBL" id="NME42379.1"/>
    </source>
</evidence>
<dbReference type="PANTHER" id="PTHR35372:SF2">
    <property type="entry name" value="SF3 HELICASE DOMAIN-CONTAINING PROTEIN"/>
    <property type="match status" value="1"/>
</dbReference>
<name>A0A848C9W7_9LACO</name>
<keyword evidence="2" id="KW-0378">Hydrolase</keyword>
<dbReference type="AlphaFoldDB" id="A0A848C9W7"/>
<dbReference type="InterPro" id="IPR027417">
    <property type="entry name" value="P-loop_NTPase"/>
</dbReference>
<dbReference type="PANTHER" id="PTHR35372">
    <property type="entry name" value="ATP BINDING PROTEIN-RELATED"/>
    <property type="match status" value="1"/>
</dbReference>
<dbReference type="Proteomes" id="UP000563853">
    <property type="component" value="Unassembled WGS sequence"/>
</dbReference>
<dbReference type="EMBL" id="JABAFP010000021">
    <property type="protein sequence ID" value="NME42379.1"/>
    <property type="molecule type" value="Genomic_DNA"/>
</dbReference>
<dbReference type="GO" id="GO:0005524">
    <property type="term" value="F:ATP binding"/>
    <property type="evidence" value="ECO:0007669"/>
    <property type="project" value="UniProtKB-KW"/>
</dbReference>
<evidence type="ECO:0000256" key="1">
    <source>
        <dbReference type="ARBA" id="ARBA00022741"/>
    </source>
</evidence>